<keyword evidence="3" id="KW-1185">Reference proteome</keyword>
<organism evidence="2 3">
    <name type="scientific">Fusarium napiforme</name>
    <dbReference type="NCBI Taxonomy" id="42672"/>
    <lineage>
        <taxon>Eukaryota</taxon>
        <taxon>Fungi</taxon>
        <taxon>Dikarya</taxon>
        <taxon>Ascomycota</taxon>
        <taxon>Pezizomycotina</taxon>
        <taxon>Sordariomycetes</taxon>
        <taxon>Hypocreomycetidae</taxon>
        <taxon>Hypocreales</taxon>
        <taxon>Nectriaceae</taxon>
        <taxon>Fusarium</taxon>
        <taxon>Fusarium fujikuroi species complex</taxon>
    </lineage>
</organism>
<reference evidence="2 3" key="1">
    <citation type="submission" date="2020-05" db="EMBL/GenBank/DDBJ databases">
        <title>Identification and distribution of gene clusters putatively required for synthesis of sphingolipid metabolism inhibitors in phylogenetically diverse species of the filamentous fungus Fusarium.</title>
        <authorList>
            <person name="Kim H.-S."/>
            <person name="Busman M."/>
            <person name="Brown D.W."/>
            <person name="Divon H."/>
            <person name="Uhlig S."/>
            <person name="Proctor R.H."/>
        </authorList>
    </citation>
    <scope>NUCLEOTIDE SEQUENCE [LARGE SCALE GENOMIC DNA]</scope>
    <source>
        <strain evidence="2 3">NRRL 25196</strain>
    </source>
</reference>
<feature type="region of interest" description="Disordered" evidence="1">
    <location>
        <begin position="1"/>
        <end position="65"/>
    </location>
</feature>
<name>A0A8H5N2S1_9HYPO</name>
<comment type="caution">
    <text evidence="2">The sequence shown here is derived from an EMBL/GenBank/DDBJ whole genome shotgun (WGS) entry which is preliminary data.</text>
</comment>
<dbReference type="AlphaFoldDB" id="A0A8H5N2S1"/>
<sequence>MIRSSSSEGPLTVESGPSEPPQHSSHNYPPQNSPPGAIQPHLPSYGLPWPVPQHQYPPRPPAPFAAHRYPPLAPSFFHAASAGTALEVLFFTGSYKATCQPCTPLPRPLSPQPKLEGGPDLSDSSTAPSAPASTAAIDPNKPRLLDAPFFESLVGVSVARLLR</sequence>
<proteinExistence type="predicted"/>
<feature type="compositionally biased region" description="Pro residues" evidence="1">
    <location>
        <begin position="49"/>
        <end position="63"/>
    </location>
</feature>
<feature type="compositionally biased region" description="Low complexity" evidence="1">
    <location>
        <begin position="122"/>
        <end position="136"/>
    </location>
</feature>
<accession>A0A8H5N2S1</accession>
<evidence type="ECO:0000313" key="2">
    <source>
        <dbReference type="EMBL" id="KAF5551436.1"/>
    </source>
</evidence>
<dbReference type="EMBL" id="JAAOAO010000274">
    <property type="protein sequence ID" value="KAF5551436.1"/>
    <property type="molecule type" value="Genomic_DNA"/>
</dbReference>
<evidence type="ECO:0000256" key="1">
    <source>
        <dbReference type="SAM" id="MobiDB-lite"/>
    </source>
</evidence>
<feature type="compositionally biased region" description="Polar residues" evidence="1">
    <location>
        <begin position="21"/>
        <end position="30"/>
    </location>
</feature>
<gene>
    <name evidence="2" type="ORF">FNAPI_7448</name>
</gene>
<evidence type="ECO:0000313" key="3">
    <source>
        <dbReference type="Proteomes" id="UP000574317"/>
    </source>
</evidence>
<protein>
    <submittedName>
        <fullName evidence="2">Uncharacterized protein</fullName>
    </submittedName>
</protein>
<dbReference type="Proteomes" id="UP000574317">
    <property type="component" value="Unassembled WGS sequence"/>
</dbReference>
<feature type="region of interest" description="Disordered" evidence="1">
    <location>
        <begin position="106"/>
        <end position="139"/>
    </location>
</feature>